<organism evidence="7 8">
    <name type="scientific">Intrasporangium calvum (strain ATCC 23552 / DSM 43043 / JCM 3097 / NBRC 12989 / NCIMB 10167 / NRRL B-3866 / 7 KIP)</name>
    <dbReference type="NCBI Taxonomy" id="710696"/>
    <lineage>
        <taxon>Bacteria</taxon>
        <taxon>Bacillati</taxon>
        <taxon>Actinomycetota</taxon>
        <taxon>Actinomycetes</taxon>
        <taxon>Micrococcales</taxon>
        <taxon>Intrasporangiaceae</taxon>
        <taxon>Intrasporangium</taxon>
    </lineage>
</organism>
<evidence type="ECO:0000313" key="7">
    <source>
        <dbReference type="EMBL" id="ADU48713.1"/>
    </source>
</evidence>
<feature type="transmembrane region" description="Helical" evidence="5">
    <location>
        <begin position="60"/>
        <end position="78"/>
    </location>
</feature>
<comment type="subcellular location">
    <subcellularLocation>
        <location evidence="1">Membrane</location>
        <topology evidence="1">Multi-pass membrane protein</topology>
    </subcellularLocation>
</comment>
<evidence type="ECO:0000256" key="2">
    <source>
        <dbReference type="ARBA" id="ARBA00022692"/>
    </source>
</evidence>
<dbReference type="RefSeq" id="WP_013493028.1">
    <property type="nucleotide sequence ID" value="NC_014830.1"/>
</dbReference>
<feature type="transmembrane region" description="Helical" evidence="5">
    <location>
        <begin position="111"/>
        <end position="134"/>
    </location>
</feature>
<name>E6SE65_INTC7</name>
<dbReference type="Pfam" id="PF13515">
    <property type="entry name" value="FUSC_2"/>
    <property type="match status" value="1"/>
</dbReference>
<dbReference type="STRING" id="710696.Intca_2204"/>
<keyword evidence="4 5" id="KW-0472">Membrane</keyword>
<feature type="domain" description="Integral membrane bound transporter" evidence="6">
    <location>
        <begin position="50"/>
        <end position="170"/>
    </location>
</feature>
<accession>E6SE65</accession>
<dbReference type="KEGG" id="ica:Intca_2204"/>
<feature type="transmembrane region" description="Helical" evidence="5">
    <location>
        <begin position="85"/>
        <end position="105"/>
    </location>
</feature>
<dbReference type="InterPro" id="IPR049453">
    <property type="entry name" value="Memb_transporter_dom"/>
</dbReference>
<evidence type="ECO:0000313" key="8">
    <source>
        <dbReference type="Proteomes" id="UP000008914"/>
    </source>
</evidence>
<keyword evidence="8" id="KW-1185">Reference proteome</keyword>
<feature type="transmembrane region" description="Helical" evidence="5">
    <location>
        <begin position="155"/>
        <end position="175"/>
    </location>
</feature>
<dbReference type="OrthoDB" id="5198202at2"/>
<protein>
    <recommendedName>
        <fullName evidence="6">Integral membrane bound transporter domain-containing protein</fullName>
    </recommendedName>
</protein>
<dbReference type="AlphaFoldDB" id="E6SE65"/>
<dbReference type="HOGENOM" id="CLU_046662_1_0_11"/>
<dbReference type="eggNOG" id="COG4129">
    <property type="taxonomic scope" value="Bacteria"/>
</dbReference>
<proteinExistence type="predicted"/>
<feature type="transmembrane region" description="Helical" evidence="5">
    <location>
        <begin position="37"/>
        <end position="54"/>
    </location>
</feature>
<evidence type="ECO:0000256" key="1">
    <source>
        <dbReference type="ARBA" id="ARBA00004141"/>
    </source>
</evidence>
<sequence>MDDYLRSDARVLDALDRAWESSRAGVSTRLARLRSRAFLVVQCALAAGVAWFVASDLLAHQTPFFAPIVAVVCLGISYGQRLRRVVEVAVGVAVGVFTADLFVSVAGSGGWQIAVVVLVAMSLATLVGGGPILVTQAGVQGIVVAALAPTPGQAFVRWTDALVGGAVALVAASIAPQAPLRRPRVAASQAARKISELLRGAAASAEDGDVGAAAAVLASARETESLLRELRTAADEGLSVLHSSPFSRRQAGGVRKMADLIDPLDLAMRSTRVLVRKVTVVVGRGERLPAGYRESIDELADAADLIARTLAENASPETGRKAVLKVAVGTSRLPRTDNLVVETVLAQLRSVVVDLLQVTGVDVDEAIAALPRERPRA</sequence>
<keyword evidence="3 5" id="KW-1133">Transmembrane helix</keyword>
<dbReference type="EMBL" id="CP002343">
    <property type="protein sequence ID" value="ADU48713.1"/>
    <property type="molecule type" value="Genomic_DNA"/>
</dbReference>
<evidence type="ECO:0000256" key="3">
    <source>
        <dbReference type="ARBA" id="ARBA00022989"/>
    </source>
</evidence>
<dbReference type="GO" id="GO:0016020">
    <property type="term" value="C:membrane"/>
    <property type="evidence" value="ECO:0007669"/>
    <property type="project" value="UniProtKB-SubCell"/>
</dbReference>
<gene>
    <name evidence="7" type="ordered locus">Intca_2204</name>
</gene>
<evidence type="ECO:0000256" key="5">
    <source>
        <dbReference type="SAM" id="Phobius"/>
    </source>
</evidence>
<reference evidence="7 8" key="1">
    <citation type="journal article" date="2010" name="Stand. Genomic Sci.">
        <title>Complete genome sequence of Intrasporangium calvum type strain (7 KIP).</title>
        <authorList>
            <person name="Del Rio T.G."/>
            <person name="Chertkov O."/>
            <person name="Yasawong M."/>
            <person name="Lucas S."/>
            <person name="Deshpande S."/>
            <person name="Cheng J.F."/>
            <person name="Detter C."/>
            <person name="Tapia R."/>
            <person name="Han C."/>
            <person name="Goodwin L."/>
            <person name="Pitluck S."/>
            <person name="Liolios K."/>
            <person name="Ivanova N."/>
            <person name="Mavromatis K."/>
            <person name="Pati A."/>
            <person name="Chen A."/>
            <person name="Palaniappan K."/>
            <person name="Land M."/>
            <person name="Hauser L."/>
            <person name="Chang Y.J."/>
            <person name="Jeffries C.D."/>
            <person name="Rohde M."/>
            <person name="Pukall R."/>
            <person name="Sikorski J."/>
            <person name="Goker M."/>
            <person name="Woyke T."/>
            <person name="Bristow J."/>
            <person name="Eisen J.A."/>
            <person name="Markowitz V."/>
            <person name="Hugenholtz P."/>
            <person name="Kyrpides N.C."/>
            <person name="Klenk H.P."/>
            <person name="Lapidus A."/>
        </authorList>
    </citation>
    <scope>NUCLEOTIDE SEQUENCE [LARGE SCALE GENOMIC DNA]</scope>
    <source>
        <strain evidence="8">ATCC 23552 / DSM 43043 / JCM 3097 / NBRC 12989 / 7 KIP</strain>
    </source>
</reference>
<dbReference type="Proteomes" id="UP000008914">
    <property type="component" value="Chromosome"/>
</dbReference>
<evidence type="ECO:0000259" key="6">
    <source>
        <dbReference type="Pfam" id="PF13515"/>
    </source>
</evidence>
<keyword evidence="2 5" id="KW-0812">Transmembrane</keyword>
<evidence type="ECO:0000256" key="4">
    <source>
        <dbReference type="ARBA" id="ARBA00023136"/>
    </source>
</evidence>